<dbReference type="SUPFAM" id="SSF55073">
    <property type="entry name" value="Nucleotide cyclase"/>
    <property type="match status" value="1"/>
</dbReference>
<dbReference type="AlphaFoldDB" id="A0A418WHN8"/>
<dbReference type="PANTHER" id="PTHR43081:SF11">
    <property type="entry name" value="BLR2264 PROTEIN"/>
    <property type="match status" value="1"/>
</dbReference>
<dbReference type="InterPro" id="IPR001054">
    <property type="entry name" value="A/G_cyclase"/>
</dbReference>
<evidence type="ECO:0000313" key="3">
    <source>
        <dbReference type="Proteomes" id="UP000284605"/>
    </source>
</evidence>
<dbReference type="PROSITE" id="PS50125">
    <property type="entry name" value="GUANYLATE_CYCLASE_2"/>
    <property type="match status" value="1"/>
</dbReference>
<dbReference type="SMART" id="SM00044">
    <property type="entry name" value="CYCc"/>
    <property type="match status" value="1"/>
</dbReference>
<gene>
    <name evidence="2" type="ORF">D3874_23370</name>
</gene>
<dbReference type="Gene3D" id="3.30.70.1230">
    <property type="entry name" value="Nucleotide cyclase"/>
    <property type="match status" value="1"/>
</dbReference>
<dbReference type="RefSeq" id="WP_119781543.1">
    <property type="nucleotide sequence ID" value="NZ_QYUK01000011.1"/>
</dbReference>
<dbReference type="PANTHER" id="PTHR43081">
    <property type="entry name" value="ADENYLATE CYCLASE, TERMINAL-DIFFERENTIATION SPECIFIC-RELATED"/>
    <property type="match status" value="1"/>
</dbReference>
<dbReference type="InterPro" id="IPR029787">
    <property type="entry name" value="Nucleotide_cyclase"/>
</dbReference>
<dbReference type="InterPro" id="IPR050697">
    <property type="entry name" value="Adenylyl/Guanylyl_Cyclase_3/4"/>
</dbReference>
<dbReference type="CDD" id="cd07302">
    <property type="entry name" value="CHD"/>
    <property type="match status" value="1"/>
</dbReference>
<evidence type="ECO:0000259" key="1">
    <source>
        <dbReference type="PROSITE" id="PS50125"/>
    </source>
</evidence>
<keyword evidence="3" id="KW-1185">Reference proteome</keyword>
<dbReference type="EMBL" id="QYUK01000011">
    <property type="protein sequence ID" value="RJF89543.1"/>
    <property type="molecule type" value="Genomic_DNA"/>
</dbReference>
<dbReference type="Proteomes" id="UP000284605">
    <property type="component" value="Unassembled WGS sequence"/>
</dbReference>
<reference evidence="2 3" key="1">
    <citation type="submission" date="2018-09" db="EMBL/GenBank/DDBJ databases">
        <authorList>
            <person name="Zhu H."/>
        </authorList>
    </citation>
    <scope>NUCLEOTIDE SEQUENCE [LARGE SCALE GENOMIC DNA]</scope>
    <source>
        <strain evidence="2 3">K1W22B-8</strain>
    </source>
</reference>
<dbReference type="GO" id="GO:0006171">
    <property type="term" value="P:cAMP biosynthetic process"/>
    <property type="evidence" value="ECO:0007669"/>
    <property type="project" value="TreeGrafter"/>
</dbReference>
<evidence type="ECO:0000313" key="2">
    <source>
        <dbReference type="EMBL" id="RJF89543.1"/>
    </source>
</evidence>
<name>A0A418WHN8_9PROT</name>
<dbReference type="GO" id="GO:0035556">
    <property type="term" value="P:intracellular signal transduction"/>
    <property type="evidence" value="ECO:0007669"/>
    <property type="project" value="InterPro"/>
</dbReference>
<comment type="caution">
    <text evidence="2">The sequence shown here is derived from an EMBL/GenBank/DDBJ whole genome shotgun (WGS) entry which is preliminary data.</text>
</comment>
<dbReference type="GO" id="GO:0004016">
    <property type="term" value="F:adenylate cyclase activity"/>
    <property type="evidence" value="ECO:0007669"/>
    <property type="project" value="UniProtKB-ARBA"/>
</dbReference>
<sequence length="433" mass="46364">MSQPARATTIPQDEIWDETLTAAAQIAARGPLPSLPAGTAEGPVAAFLMAAATARLDPPNLIGEFANTLFRAGLPIFKVTSGILMLHPQIYARTFVWDRETGVEVISRGFEVQTSDFYLRSPVRLIHLGAHGFRRRLEHHSGPYDFPVLEDLAAEGATDYLIRPLDFATTRRSFISFATDRPGGFTDDDLARLDSAVPLVAMRFEITAQRALLDSLLSLYLGRDAARRVVTGSVRRGEGSTIRAAIMTCDMRGFTRLSDRAKPGEVIALLDTYFDVVTLAVHAHGGEVLKFMGDGCLAIFPADEGTGTGGEAGDACRRALAAAQAALAGVAAIEELPTALGPAGLKVGFALNFGDVVYGNIGSSERLDFTVIGAAVNEVARVEALTKVLERPLLATQAFARTLGDEGNLRSLGQHVLRGRREPTEIFTVDDGS</sequence>
<accession>A0A418WHN8</accession>
<dbReference type="OrthoDB" id="9762462at2"/>
<dbReference type="Pfam" id="PF00211">
    <property type="entry name" value="Guanylate_cyc"/>
    <property type="match status" value="1"/>
</dbReference>
<feature type="domain" description="Guanylate cyclase" evidence="1">
    <location>
        <begin position="245"/>
        <end position="383"/>
    </location>
</feature>
<proteinExistence type="predicted"/>
<protein>
    <submittedName>
        <fullName evidence="2">Adenylate/guanylate cyclase domain-containing protein</fullName>
    </submittedName>
</protein>
<organism evidence="2 3">
    <name type="scientific">Oleomonas cavernae</name>
    <dbReference type="NCBI Taxonomy" id="2320859"/>
    <lineage>
        <taxon>Bacteria</taxon>
        <taxon>Pseudomonadati</taxon>
        <taxon>Pseudomonadota</taxon>
        <taxon>Alphaproteobacteria</taxon>
        <taxon>Acetobacterales</taxon>
        <taxon>Acetobacteraceae</taxon>
        <taxon>Oleomonas</taxon>
    </lineage>
</organism>